<name>A0ABD5NSW4_9EURY</name>
<feature type="binding site" evidence="3">
    <location>
        <position position="235"/>
    </location>
    <ligand>
        <name>substrate</name>
    </ligand>
</feature>
<comment type="function">
    <text evidence="3">Catalyzes the stereoinversion of LL-2,6-diaminopimelate (L,L-DAP) to meso-diaminopimelate (meso-DAP), a precursor of L-lysine.</text>
</comment>
<dbReference type="GO" id="GO:0009089">
    <property type="term" value="P:lysine biosynthetic process via diaminopimelate"/>
    <property type="evidence" value="ECO:0007669"/>
    <property type="project" value="UniProtKB-UniRule"/>
</dbReference>
<feature type="binding site" evidence="3">
    <location>
        <begin position="261"/>
        <end position="262"/>
    </location>
    <ligand>
        <name>substrate</name>
    </ligand>
</feature>
<comment type="catalytic activity">
    <reaction evidence="3">
        <text>(2S,6S)-2,6-diaminopimelate = meso-2,6-diaminopimelate</text>
        <dbReference type="Rhea" id="RHEA:15393"/>
        <dbReference type="ChEBI" id="CHEBI:57609"/>
        <dbReference type="ChEBI" id="CHEBI:57791"/>
        <dbReference type="EC" id="5.1.1.7"/>
    </reaction>
</comment>
<dbReference type="EC" id="5.1.1.7" evidence="3"/>
<dbReference type="GO" id="GO:0008837">
    <property type="term" value="F:diaminopimelate epimerase activity"/>
    <property type="evidence" value="ECO:0007669"/>
    <property type="project" value="UniProtKB-UniRule"/>
</dbReference>
<feature type="binding site" evidence="3">
    <location>
        <position position="74"/>
    </location>
    <ligand>
        <name>substrate</name>
    </ligand>
</feature>
<keyword evidence="3" id="KW-0457">Lysine biosynthesis</keyword>
<keyword evidence="3" id="KW-0963">Cytoplasm</keyword>
<gene>
    <name evidence="3" type="primary">dapF</name>
    <name evidence="5" type="ORF">ACFOUR_17085</name>
</gene>
<reference evidence="5 6" key="1">
    <citation type="journal article" date="2019" name="Int. J. Syst. Evol. Microbiol.">
        <title>The Global Catalogue of Microorganisms (GCM) 10K type strain sequencing project: providing services to taxonomists for standard genome sequencing and annotation.</title>
        <authorList>
            <consortium name="The Broad Institute Genomics Platform"/>
            <consortium name="The Broad Institute Genome Sequencing Center for Infectious Disease"/>
            <person name="Wu L."/>
            <person name="Ma J."/>
        </authorList>
    </citation>
    <scope>NUCLEOTIDE SEQUENCE [LARGE SCALE GENOMIC DNA]</scope>
    <source>
        <strain evidence="5 6">IBRC-M 10256</strain>
    </source>
</reference>
<evidence type="ECO:0000256" key="2">
    <source>
        <dbReference type="ARBA" id="ARBA00023235"/>
    </source>
</evidence>
<dbReference type="AlphaFoldDB" id="A0ABD5NSW4"/>
<feature type="active site" description="Proton donor" evidence="3">
    <location>
        <position position="83"/>
    </location>
</feature>
<evidence type="ECO:0000256" key="1">
    <source>
        <dbReference type="ARBA" id="ARBA00010219"/>
    </source>
</evidence>
<keyword evidence="2 3" id="KW-0413">Isomerase</keyword>
<feature type="binding site" evidence="3">
    <location>
        <begin position="84"/>
        <end position="85"/>
    </location>
    <ligand>
        <name>substrate</name>
    </ligand>
</feature>
<dbReference type="RefSeq" id="WP_256532315.1">
    <property type="nucleotide sequence ID" value="NZ_CP101824.1"/>
</dbReference>
<feature type="site" description="Could be important to modulate the pK values of the two catalytic cysteine residues" evidence="3">
    <location>
        <position position="204"/>
    </location>
</feature>
<dbReference type="Gene3D" id="3.10.310.10">
    <property type="entry name" value="Diaminopimelate Epimerase, Chain A, domain 1"/>
    <property type="match status" value="2"/>
</dbReference>
<keyword evidence="6" id="KW-1185">Reference proteome</keyword>
<evidence type="ECO:0000256" key="3">
    <source>
        <dbReference type="HAMAP-Rule" id="MF_00197"/>
    </source>
</evidence>
<evidence type="ECO:0000313" key="6">
    <source>
        <dbReference type="Proteomes" id="UP001595846"/>
    </source>
</evidence>
<dbReference type="Pfam" id="PF01678">
    <property type="entry name" value="DAP_epimerase"/>
    <property type="match status" value="2"/>
</dbReference>
<feature type="active site" description="Proton acceptor" evidence="3">
    <location>
        <position position="271"/>
    </location>
</feature>
<evidence type="ECO:0000313" key="5">
    <source>
        <dbReference type="EMBL" id="MFC3960077.1"/>
    </source>
</evidence>
<proteinExistence type="inferred from homology"/>
<dbReference type="GeneID" id="73901392"/>
<organism evidence="5 6">
    <name type="scientific">Halovivax cerinus</name>
    <dbReference type="NCBI Taxonomy" id="1487865"/>
    <lineage>
        <taxon>Archaea</taxon>
        <taxon>Methanobacteriati</taxon>
        <taxon>Methanobacteriota</taxon>
        <taxon>Stenosarchaea group</taxon>
        <taxon>Halobacteria</taxon>
        <taxon>Halobacteriales</taxon>
        <taxon>Natrialbaceae</taxon>
        <taxon>Halovivax</taxon>
    </lineage>
</organism>
<dbReference type="InterPro" id="IPR001653">
    <property type="entry name" value="DAP_epimerase_DapF"/>
</dbReference>
<keyword evidence="3" id="KW-0028">Amino-acid biosynthesis</keyword>
<dbReference type="EMBL" id="JBHSAQ010000015">
    <property type="protein sequence ID" value="MFC3960077.1"/>
    <property type="molecule type" value="Genomic_DNA"/>
</dbReference>
<dbReference type="SUPFAM" id="SSF54506">
    <property type="entry name" value="Diaminopimelate epimerase-like"/>
    <property type="match status" value="2"/>
</dbReference>
<comment type="caution">
    <text evidence="5">The sequence shown here is derived from an EMBL/GenBank/DDBJ whole genome shotgun (WGS) entry which is preliminary data.</text>
</comment>
<dbReference type="HAMAP" id="MF_00197">
    <property type="entry name" value="DAP_epimerase"/>
    <property type="match status" value="1"/>
</dbReference>
<feature type="region of interest" description="Disordered" evidence="4">
    <location>
        <begin position="152"/>
        <end position="176"/>
    </location>
</feature>
<dbReference type="Proteomes" id="UP001595846">
    <property type="component" value="Unassembled WGS sequence"/>
</dbReference>
<protein>
    <recommendedName>
        <fullName evidence="3">Diaminopimelate epimerase</fullName>
        <shortName evidence="3">DAP epimerase</shortName>
        <ecNumber evidence="3">5.1.1.7</ecNumber>
    </recommendedName>
    <alternativeName>
        <fullName evidence="3">PLP-independent amino acid racemase</fullName>
    </alternativeName>
</protein>
<evidence type="ECO:0000256" key="4">
    <source>
        <dbReference type="SAM" id="MobiDB-lite"/>
    </source>
</evidence>
<feature type="site" description="Could be important to modulate the pK values of the two catalytic cysteine residues" evidence="3">
    <location>
        <position position="261"/>
    </location>
</feature>
<feature type="binding site" evidence="3">
    <location>
        <position position="21"/>
    </location>
    <ligand>
        <name>substrate</name>
    </ligand>
</feature>
<comment type="subcellular location">
    <subcellularLocation>
        <location evidence="3">Cytoplasm</location>
    </subcellularLocation>
</comment>
<feature type="compositionally biased region" description="Basic and acidic residues" evidence="4">
    <location>
        <begin position="152"/>
        <end position="175"/>
    </location>
</feature>
<comment type="similarity">
    <text evidence="1 3">Belongs to the diaminopimelate epimerase family.</text>
</comment>
<comment type="subunit">
    <text evidence="3">Homodimer.</text>
</comment>
<dbReference type="GO" id="GO:0005737">
    <property type="term" value="C:cytoplasm"/>
    <property type="evidence" value="ECO:0007669"/>
    <property type="project" value="UniProtKB-SubCell"/>
</dbReference>
<accession>A0ABD5NSW4</accession>
<dbReference type="PANTHER" id="PTHR31689:SF0">
    <property type="entry name" value="DIAMINOPIMELATE EPIMERASE"/>
    <property type="match status" value="1"/>
</dbReference>
<dbReference type="PANTHER" id="PTHR31689">
    <property type="entry name" value="DIAMINOPIMELATE EPIMERASE, CHLOROPLASTIC"/>
    <property type="match status" value="1"/>
</dbReference>
<feature type="binding site" evidence="3">
    <location>
        <begin position="272"/>
        <end position="273"/>
    </location>
    <ligand>
        <name>substrate</name>
    </ligand>
</feature>
<sequence>MSTMATDHESIEASRYHGTGNDFLLVDADEPVSKRRSFARRVCDPDDGFGVDGVLFLALEPDFAPPRVVMTLVQPDGSVAPMCGNGARCAAAWTMERTGADAVMIDTQAGSRRAERVPTGAEEPDRIAVELDRPTADPDSVPVRADEAVVDRPADELVPSLDERALDPSNDERAPDASIEADVLDVVVSTDSLRITAVDTGVPHAVAFVEDVDAVDLDRLGPIIRHAGAFPRGANVTLASPASATENGASDPPVFDQRTYERGVEDETDACGTGAVAIAAAASLLDRGPSSDVWTLRPPGGTLLVRFDDQRRAVLEGPVVHEADLDLPASEYGCR</sequence>
<comment type="pathway">
    <text evidence="3">Amino-acid biosynthesis; L-lysine biosynthesis via DAP pathway; DL-2,6-diaminopimelate from LL-2,6-diaminopimelate: step 1/1.</text>
</comment>
<comment type="caution">
    <text evidence="3">Lacks conserved residue(s) required for the propagation of feature annotation.</text>
</comment>